<dbReference type="RefSeq" id="XP_010698123.1">
    <property type="nucleotide sequence ID" value="XM_010699821.1"/>
</dbReference>
<dbReference type="AlphaFoldDB" id="A0A088RNP6"/>
<dbReference type="GO" id="GO:0050265">
    <property type="term" value="F:RNA uridylyltransferase activity"/>
    <property type="evidence" value="ECO:0007669"/>
    <property type="project" value="UniProtKB-EC"/>
</dbReference>
<dbReference type="GO" id="GO:0005737">
    <property type="term" value="C:cytoplasm"/>
    <property type="evidence" value="ECO:0007669"/>
    <property type="project" value="UniProtKB-ARBA"/>
</dbReference>
<comment type="catalytic activity">
    <reaction evidence="7">
        <text>RNA(n) + UTP = RNA(n)-3'-uridine ribonucleotide + diphosphate</text>
        <dbReference type="Rhea" id="RHEA:14785"/>
        <dbReference type="Rhea" id="RHEA-COMP:14527"/>
        <dbReference type="Rhea" id="RHEA-COMP:17348"/>
        <dbReference type="ChEBI" id="CHEBI:33019"/>
        <dbReference type="ChEBI" id="CHEBI:46398"/>
        <dbReference type="ChEBI" id="CHEBI:140395"/>
        <dbReference type="ChEBI" id="CHEBI:173116"/>
        <dbReference type="EC" id="2.7.7.52"/>
    </reaction>
</comment>
<keyword evidence="4" id="KW-0808">Transferase</keyword>
<reference evidence="10 11" key="1">
    <citation type="journal article" date="2015" name="Sci. Rep.">
        <title>The genome of Leishmania panamensis: insights into genomics of the L. (Viannia) subgenus.</title>
        <authorList>
            <person name="Llanes A."/>
            <person name="Restrepo C.M."/>
            <person name="Vecchio G.D."/>
            <person name="Anguizola F.J."/>
            <person name="Lleonart R."/>
        </authorList>
    </citation>
    <scope>NUCLEOTIDE SEQUENCE [LARGE SCALE GENOMIC DNA]</scope>
    <source>
        <strain evidence="10 11">MHOM/PA/94/PSC-1</strain>
    </source>
</reference>
<dbReference type="EMBL" id="CP009388">
    <property type="protein sequence ID" value="AIN97470.1"/>
    <property type="molecule type" value="Genomic_DNA"/>
</dbReference>
<evidence type="ECO:0000256" key="8">
    <source>
        <dbReference type="SAM" id="MobiDB-lite"/>
    </source>
</evidence>
<feature type="region of interest" description="Disordered" evidence="8">
    <location>
        <begin position="170"/>
        <end position="197"/>
    </location>
</feature>
<evidence type="ECO:0000256" key="4">
    <source>
        <dbReference type="ARBA" id="ARBA00022679"/>
    </source>
</evidence>
<protein>
    <recommendedName>
        <fullName evidence="3">RNA uridylyltransferase</fullName>
        <ecNumber evidence="3">2.7.7.52</ecNumber>
    </recommendedName>
</protein>
<evidence type="ECO:0000256" key="2">
    <source>
        <dbReference type="ARBA" id="ARBA00001946"/>
    </source>
</evidence>
<comment type="cofactor">
    <cofactor evidence="2">
        <name>Mg(2+)</name>
        <dbReference type="ChEBI" id="CHEBI:18420"/>
    </cofactor>
</comment>
<keyword evidence="11" id="KW-1185">Reference proteome</keyword>
<dbReference type="Gene3D" id="1.10.1410.10">
    <property type="match status" value="1"/>
</dbReference>
<dbReference type="GO" id="GO:0031123">
    <property type="term" value="P:RNA 3'-end processing"/>
    <property type="evidence" value="ECO:0007669"/>
    <property type="project" value="TreeGrafter"/>
</dbReference>
<dbReference type="Pfam" id="PF03828">
    <property type="entry name" value="PAP_assoc"/>
    <property type="match status" value="1"/>
</dbReference>
<keyword evidence="6" id="KW-0460">Magnesium</keyword>
<dbReference type="eggNOG" id="KOG2277">
    <property type="taxonomic scope" value="Eukaryota"/>
</dbReference>
<dbReference type="SUPFAM" id="SSF81301">
    <property type="entry name" value="Nucleotidyltransferase"/>
    <property type="match status" value="1"/>
</dbReference>
<dbReference type="InterPro" id="IPR043519">
    <property type="entry name" value="NT_sf"/>
</dbReference>
<organism evidence="10 11">
    <name type="scientific">Leishmania panamensis</name>
    <dbReference type="NCBI Taxonomy" id="5679"/>
    <lineage>
        <taxon>Eukaryota</taxon>
        <taxon>Discoba</taxon>
        <taxon>Euglenozoa</taxon>
        <taxon>Kinetoplastea</taxon>
        <taxon>Metakinetoplastina</taxon>
        <taxon>Trypanosomatida</taxon>
        <taxon>Trypanosomatidae</taxon>
        <taxon>Leishmaniinae</taxon>
        <taxon>Leishmania</taxon>
        <taxon>Leishmania guyanensis species complex</taxon>
    </lineage>
</organism>
<dbReference type="GO" id="GO:0046872">
    <property type="term" value="F:metal ion binding"/>
    <property type="evidence" value="ECO:0007669"/>
    <property type="project" value="UniProtKB-KW"/>
</dbReference>
<evidence type="ECO:0000256" key="6">
    <source>
        <dbReference type="ARBA" id="ARBA00022842"/>
    </source>
</evidence>
<dbReference type="VEuPathDB" id="TriTrypDB:LPAL13_190020000"/>
<accession>A0A088RNP6</accession>
<evidence type="ECO:0000256" key="3">
    <source>
        <dbReference type="ARBA" id="ARBA00012472"/>
    </source>
</evidence>
<feature type="domain" description="PAP-associated" evidence="9">
    <location>
        <begin position="478"/>
        <end position="547"/>
    </location>
</feature>
<comment type="cofactor">
    <cofactor evidence="1">
        <name>Mn(2+)</name>
        <dbReference type="ChEBI" id="CHEBI:29035"/>
    </cofactor>
</comment>
<proteinExistence type="predicted"/>
<name>A0A088RNP6_LEIPA</name>
<dbReference type="KEGG" id="lpan:LPMP_191290"/>
<gene>
    <name evidence="10" type="ORF">LPMP_191290</name>
</gene>
<dbReference type="Proteomes" id="UP000063063">
    <property type="component" value="Chromosome 19"/>
</dbReference>
<evidence type="ECO:0000256" key="1">
    <source>
        <dbReference type="ARBA" id="ARBA00001936"/>
    </source>
</evidence>
<evidence type="ECO:0000256" key="7">
    <source>
        <dbReference type="ARBA" id="ARBA00049105"/>
    </source>
</evidence>
<dbReference type="SUPFAM" id="SSF81631">
    <property type="entry name" value="PAP/OAS1 substrate-binding domain"/>
    <property type="match status" value="1"/>
</dbReference>
<dbReference type="VEuPathDB" id="TriTrypDB:LPMP_191290"/>
<dbReference type="InterPro" id="IPR002058">
    <property type="entry name" value="PAP_assoc"/>
</dbReference>
<dbReference type="OrthoDB" id="2274644at2759"/>
<evidence type="ECO:0000313" key="11">
    <source>
        <dbReference type="Proteomes" id="UP000063063"/>
    </source>
</evidence>
<dbReference type="EC" id="2.7.7.52" evidence="3"/>
<dbReference type="PANTHER" id="PTHR12271">
    <property type="entry name" value="POLY A POLYMERASE CID PAP -RELATED"/>
    <property type="match status" value="1"/>
</dbReference>
<keyword evidence="5" id="KW-0479">Metal-binding</keyword>
<evidence type="ECO:0000313" key="10">
    <source>
        <dbReference type="EMBL" id="AIN97470.1"/>
    </source>
</evidence>
<evidence type="ECO:0000256" key="5">
    <source>
        <dbReference type="ARBA" id="ARBA00022723"/>
    </source>
</evidence>
<evidence type="ECO:0000259" key="9">
    <source>
        <dbReference type="Pfam" id="PF03828"/>
    </source>
</evidence>
<dbReference type="GeneID" id="22574183"/>
<dbReference type="PANTHER" id="PTHR12271:SF98">
    <property type="entry name" value="RNA EDITING 3' TERMINAL URIDYLYL TRANSFERASE 1"/>
    <property type="match status" value="1"/>
</dbReference>
<sequence>MGEEEENDVIASAFSTEAILEAVSRAVALTYEKCSLCGNIIEGEIEHVLREHPHLKHIHAMVAKPIPPLSACRSHGAAAMDLGSFAVATSSKADRGEVAFRVVHRAQAQLHRLLSGMHGCEGHVYPFGSIVSMGSWDGIGDGDFSFVCPELCYAPPQDEQAVVPVEAVEQDSDDETMTEGKKGYEVQESSASGEADTTGAVAATALRYMDLAESVENAAMEKVQSSMQPLCDEKRIIHKIAARLRGAGFRFEELDLVLRTRIPVVRRKRAEQEPPPLNPVPQASFICIRFDTASAENEFRKERLKRLIYIYKATEILSRGRQRGRSLVLSVPDSTDAIHLMAQRERIRGVRKEWLDNHRSPEIFSIDFDISCRHHGIRNSWLLRRYFAQNEVFRVGNVFLKMWSKACGVNNSRVGFLTSYSISLLWIYFLLRRGEAAFVNPADIPELPNREEQMEVSYIPLWPAVANAKANADRTSRLGGLLQGFFFFYGEEFCWDTHVVTIRKPYDTATAIPTKEDLGWDKSDTLSLVLRDRCYHIFSIEDVYEEDLDLGRHLTPNKAAWARLQFRLAYRQCCTAWRAGPGAGASPLWQLFDTPRKRAEDVLRARLYAYLLRNTKDAAAPIANILEQLCVSNESNPGNVSAEEDPMYLPCAYELGNRLCDLWFDNAQVAQDIAFHKMYIRRNTDYTPPANPMMHGEWAAVCTDDLQEHHDPKTAHQQRSVRLAPPVRKGSDTTASNLQAMCASSHERTMQLVTSRRQYEECVLMLRKHPPIPKQLPAAVVGVSLKDHAGTLYPHCFYPLQGHRLFGTYEARATFIRCVGDVVEELARLRGNNTPRELEQGGNVLHNRENLLLHLKKQLCPSTVATDPTYKAVLKFICLPTEPYIQATQLQPQGKEPPTLHPTPLLLSLANRNSSGFSVAAKPKDSRAPPPLHL</sequence>